<keyword evidence="15" id="KW-1185">Reference proteome</keyword>
<comment type="caution">
    <text evidence="14">The sequence shown here is derived from an EMBL/GenBank/DDBJ whole genome shotgun (WGS) entry which is preliminary data.</text>
</comment>
<evidence type="ECO:0000256" key="2">
    <source>
        <dbReference type="ARBA" id="ARBA00005810"/>
    </source>
</evidence>
<comment type="function">
    <text evidence="10">Catalyzes the transfer of pyrophosphate from adenosine triphosphate (ATP) to 6-hydroxymethyl-7,8-dihydropterin, an enzymatic step in folate biosynthesis pathway.</text>
</comment>
<gene>
    <name evidence="14" type="ORF">GCM10017621_06510</name>
</gene>
<dbReference type="Gene3D" id="3.30.70.560">
    <property type="entry name" value="7,8-Dihydro-6-hydroxymethylpterin-pyrophosphokinase HPPK"/>
    <property type="match status" value="1"/>
</dbReference>
<keyword evidence="9" id="KW-0289">Folate biosynthesis</keyword>
<accession>A0A9W6IJP9</accession>
<dbReference type="Proteomes" id="UP001143486">
    <property type="component" value="Unassembled WGS sequence"/>
</dbReference>
<keyword evidence="8" id="KW-0067">ATP-binding</keyword>
<dbReference type="InterPro" id="IPR000550">
    <property type="entry name" value="Hppk"/>
</dbReference>
<dbReference type="EMBL" id="BSFE01000001">
    <property type="protein sequence ID" value="GLK51143.1"/>
    <property type="molecule type" value="Genomic_DNA"/>
</dbReference>
<evidence type="ECO:0000259" key="13">
    <source>
        <dbReference type="PROSITE" id="PS00794"/>
    </source>
</evidence>
<protein>
    <recommendedName>
        <fullName evidence="4">2-amino-4-hydroxy-6-hydroxymethyldihydropteridine pyrophosphokinase</fullName>
        <ecNumber evidence="3">2.7.6.3</ecNumber>
    </recommendedName>
    <alternativeName>
        <fullName evidence="11">6-hydroxymethyl-7,8-dihydropterin pyrophosphokinase</fullName>
    </alternativeName>
    <alternativeName>
        <fullName evidence="12">7,8-dihydro-6-hydroxymethylpterin-pyrophosphokinase</fullName>
    </alternativeName>
</protein>
<evidence type="ECO:0000313" key="15">
    <source>
        <dbReference type="Proteomes" id="UP001143486"/>
    </source>
</evidence>
<dbReference type="GO" id="GO:0046656">
    <property type="term" value="P:folic acid biosynthetic process"/>
    <property type="evidence" value="ECO:0007669"/>
    <property type="project" value="UniProtKB-KW"/>
</dbReference>
<dbReference type="PANTHER" id="PTHR43071">
    <property type="entry name" value="2-AMINO-4-HYDROXY-6-HYDROXYMETHYLDIHYDROPTERIDINE PYROPHOSPHOKINASE"/>
    <property type="match status" value="1"/>
</dbReference>
<organism evidence="14 15">
    <name type="scientific">Maricaulis virginensis</name>
    <dbReference type="NCBI Taxonomy" id="144022"/>
    <lineage>
        <taxon>Bacteria</taxon>
        <taxon>Pseudomonadati</taxon>
        <taxon>Pseudomonadota</taxon>
        <taxon>Alphaproteobacteria</taxon>
        <taxon>Maricaulales</taxon>
        <taxon>Maricaulaceae</taxon>
        <taxon>Maricaulis</taxon>
    </lineage>
</organism>
<dbReference type="AlphaFoldDB" id="A0A9W6IJP9"/>
<evidence type="ECO:0000256" key="3">
    <source>
        <dbReference type="ARBA" id="ARBA00013253"/>
    </source>
</evidence>
<comment type="pathway">
    <text evidence="1">Cofactor biosynthesis; tetrahydrofolate biosynthesis; 2-amino-4-hydroxy-6-hydroxymethyl-7,8-dihydropteridine diphosphate from 7,8-dihydroneopterin triphosphate: step 4/4.</text>
</comment>
<feature type="domain" description="7,8-dihydro-6-hydroxymethylpterin-pyrophosphokinase" evidence="13">
    <location>
        <begin position="93"/>
        <end position="104"/>
    </location>
</feature>
<dbReference type="GO" id="GO:0005524">
    <property type="term" value="F:ATP binding"/>
    <property type="evidence" value="ECO:0007669"/>
    <property type="project" value="UniProtKB-KW"/>
</dbReference>
<evidence type="ECO:0000256" key="4">
    <source>
        <dbReference type="ARBA" id="ARBA00016218"/>
    </source>
</evidence>
<evidence type="ECO:0000256" key="12">
    <source>
        <dbReference type="ARBA" id="ARBA00033413"/>
    </source>
</evidence>
<evidence type="ECO:0000256" key="1">
    <source>
        <dbReference type="ARBA" id="ARBA00005051"/>
    </source>
</evidence>
<reference evidence="14" key="1">
    <citation type="journal article" date="2014" name="Int. J. Syst. Evol. Microbiol.">
        <title>Complete genome sequence of Corynebacterium casei LMG S-19264T (=DSM 44701T), isolated from a smear-ripened cheese.</title>
        <authorList>
            <consortium name="US DOE Joint Genome Institute (JGI-PGF)"/>
            <person name="Walter F."/>
            <person name="Albersmeier A."/>
            <person name="Kalinowski J."/>
            <person name="Ruckert C."/>
        </authorList>
    </citation>
    <scope>NUCLEOTIDE SEQUENCE</scope>
    <source>
        <strain evidence="14">VKM B-1513</strain>
    </source>
</reference>
<evidence type="ECO:0000256" key="10">
    <source>
        <dbReference type="ARBA" id="ARBA00029409"/>
    </source>
</evidence>
<dbReference type="PROSITE" id="PS00794">
    <property type="entry name" value="HPPK"/>
    <property type="match status" value="1"/>
</dbReference>
<dbReference type="NCBIfam" id="TIGR01498">
    <property type="entry name" value="folK"/>
    <property type="match status" value="1"/>
</dbReference>
<name>A0A9W6IJP9_9PROT</name>
<evidence type="ECO:0000313" key="14">
    <source>
        <dbReference type="EMBL" id="GLK51143.1"/>
    </source>
</evidence>
<comment type="similarity">
    <text evidence="2">Belongs to the HPPK family.</text>
</comment>
<dbReference type="InterPro" id="IPR035907">
    <property type="entry name" value="Hppk_sf"/>
</dbReference>
<keyword evidence="6" id="KW-0547">Nucleotide-binding</keyword>
<dbReference type="GO" id="GO:0003848">
    <property type="term" value="F:2-amino-4-hydroxy-6-hydroxymethyldihydropteridine diphosphokinase activity"/>
    <property type="evidence" value="ECO:0007669"/>
    <property type="project" value="UniProtKB-EC"/>
</dbReference>
<keyword evidence="5" id="KW-0808">Transferase</keyword>
<keyword evidence="7" id="KW-0418">Kinase</keyword>
<dbReference type="EC" id="2.7.6.3" evidence="3"/>
<evidence type="ECO:0000256" key="11">
    <source>
        <dbReference type="ARBA" id="ARBA00029766"/>
    </source>
</evidence>
<proteinExistence type="inferred from homology"/>
<evidence type="ECO:0000256" key="7">
    <source>
        <dbReference type="ARBA" id="ARBA00022777"/>
    </source>
</evidence>
<sequence length="176" mass="18981">MSADAIYIALGANLPEGGRTPQDTLALALEALAGEGVSVVARSSDWSSPAWPDPSDPPYVNAVAEVGSDLSARALLDLLHRVEARFGRERSRRNAPRTLDLDLIDHRGTVMKGEDGLEIPHPRATQRAFVLLPLQEIAPGWHDPVSGRSIADLVEALPRTDRDAMSKLQTVPQKAP</sequence>
<reference evidence="14" key="2">
    <citation type="submission" date="2023-01" db="EMBL/GenBank/DDBJ databases">
        <authorList>
            <person name="Sun Q."/>
            <person name="Evtushenko L."/>
        </authorList>
    </citation>
    <scope>NUCLEOTIDE SEQUENCE</scope>
    <source>
        <strain evidence="14">VKM B-1513</strain>
    </source>
</reference>
<evidence type="ECO:0000256" key="8">
    <source>
        <dbReference type="ARBA" id="ARBA00022840"/>
    </source>
</evidence>
<dbReference type="Pfam" id="PF01288">
    <property type="entry name" value="HPPK"/>
    <property type="match status" value="1"/>
</dbReference>
<dbReference type="PANTHER" id="PTHR43071:SF1">
    <property type="entry name" value="2-AMINO-4-HYDROXY-6-HYDROXYMETHYLDIHYDROPTERIDINE PYROPHOSPHOKINASE"/>
    <property type="match status" value="1"/>
</dbReference>
<dbReference type="SUPFAM" id="SSF55083">
    <property type="entry name" value="6-hydroxymethyl-7,8-dihydropterin pyrophosphokinase, HPPK"/>
    <property type="match status" value="1"/>
</dbReference>
<evidence type="ECO:0000256" key="5">
    <source>
        <dbReference type="ARBA" id="ARBA00022679"/>
    </source>
</evidence>
<dbReference type="GO" id="GO:0016301">
    <property type="term" value="F:kinase activity"/>
    <property type="evidence" value="ECO:0007669"/>
    <property type="project" value="UniProtKB-KW"/>
</dbReference>
<dbReference type="RefSeq" id="WP_271185535.1">
    <property type="nucleotide sequence ID" value="NZ_BSFE01000001.1"/>
</dbReference>
<dbReference type="CDD" id="cd00483">
    <property type="entry name" value="HPPK"/>
    <property type="match status" value="1"/>
</dbReference>
<evidence type="ECO:0000256" key="9">
    <source>
        <dbReference type="ARBA" id="ARBA00022909"/>
    </source>
</evidence>
<evidence type="ECO:0000256" key="6">
    <source>
        <dbReference type="ARBA" id="ARBA00022741"/>
    </source>
</evidence>